<comment type="caution">
    <text evidence="9">Lacks conserved residue(s) required for the propagation of feature annotation.</text>
</comment>
<feature type="region of interest" description="Disordered" evidence="12">
    <location>
        <begin position="152"/>
        <end position="186"/>
    </location>
</feature>
<evidence type="ECO:0000256" key="4">
    <source>
        <dbReference type="ARBA" id="ARBA00022692"/>
    </source>
</evidence>
<feature type="compositionally biased region" description="Basic and acidic residues" evidence="12">
    <location>
        <begin position="177"/>
        <end position="186"/>
    </location>
</feature>
<evidence type="ECO:0000256" key="8">
    <source>
        <dbReference type="ARBA" id="ARBA00023136"/>
    </source>
</evidence>
<keyword evidence="6 9" id="KW-0378">Hydrolase</keyword>
<feature type="active site" evidence="9">
    <location>
        <position position="134"/>
    </location>
</feature>
<dbReference type="AlphaFoldDB" id="A0A1W6P1I9"/>
<keyword evidence="7 9" id="KW-1133">Transmembrane helix</keyword>
<keyword evidence="3 9" id="KW-0645">Protease</keyword>
<comment type="function">
    <text evidence="9 10">This protein specifically catalyzes the removal of signal peptides from prolipoproteins.</text>
</comment>
<dbReference type="RefSeq" id="WP_085786784.1">
    <property type="nucleotide sequence ID" value="NZ_CP019937.1"/>
</dbReference>
<comment type="pathway">
    <text evidence="9">Protein modification; lipoprotein biosynthesis (signal peptide cleavage).</text>
</comment>
<feature type="compositionally biased region" description="Low complexity" evidence="12">
    <location>
        <begin position="162"/>
        <end position="176"/>
    </location>
</feature>
<evidence type="ECO:0000256" key="11">
    <source>
        <dbReference type="RuleBase" id="RU004181"/>
    </source>
</evidence>
<dbReference type="GO" id="GO:0004190">
    <property type="term" value="F:aspartic-type endopeptidase activity"/>
    <property type="evidence" value="ECO:0007669"/>
    <property type="project" value="UniProtKB-UniRule"/>
</dbReference>
<keyword evidence="4 9" id="KW-0812">Transmembrane</keyword>
<dbReference type="KEGG" id="kro:BVG79_02038"/>
<reference evidence="13 14" key="1">
    <citation type="submission" date="2017-02" db="EMBL/GenBank/DDBJ databases">
        <title>Ketogulonicigenium robustum SPU B003 Genome sequencing and assembly.</title>
        <authorList>
            <person name="Li Y."/>
            <person name="Liu L."/>
            <person name="Wang C."/>
            <person name="Zhang M."/>
            <person name="Zhang T."/>
            <person name="Zhang Y."/>
        </authorList>
    </citation>
    <scope>NUCLEOTIDE SEQUENCE [LARGE SCALE GENOMIC DNA]</scope>
    <source>
        <strain evidence="13 14">SPU_B003</strain>
    </source>
</reference>
<dbReference type="GO" id="GO:0005886">
    <property type="term" value="C:plasma membrane"/>
    <property type="evidence" value="ECO:0007669"/>
    <property type="project" value="UniProtKB-SubCell"/>
</dbReference>
<dbReference type="Pfam" id="PF01252">
    <property type="entry name" value="Peptidase_A8"/>
    <property type="match status" value="1"/>
</dbReference>
<dbReference type="PANTHER" id="PTHR33695">
    <property type="entry name" value="LIPOPROTEIN SIGNAL PEPTIDASE"/>
    <property type="match status" value="1"/>
</dbReference>
<dbReference type="UniPathway" id="UPA00665"/>
<dbReference type="PRINTS" id="PR00781">
    <property type="entry name" value="LIPOSIGPTASE"/>
</dbReference>
<dbReference type="OrthoDB" id="9810259at2"/>
<dbReference type="NCBIfam" id="TIGR00077">
    <property type="entry name" value="lspA"/>
    <property type="match status" value="1"/>
</dbReference>
<name>A0A1W6P1I9_9RHOB</name>
<dbReference type="GO" id="GO:0006508">
    <property type="term" value="P:proteolysis"/>
    <property type="evidence" value="ECO:0007669"/>
    <property type="project" value="UniProtKB-KW"/>
</dbReference>
<evidence type="ECO:0000256" key="2">
    <source>
        <dbReference type="ARBA" id="ARBA00022475"/>
    </source>
</evidence>
<evidence type="ECO:0000256" key="9">
    <source>
        <dbReference type="HAMAP-Rule" id="MF_00161"/>
    </source>
</evidence>
<evidence type="ECO:0000256" key="6">
    <source>
        <dbReference type="ARBA" id="ARBA00022801"/>
    </source>
</evidence>
<keyword evidence="14" id="KW-1185">Reference proteome</keyword>
<dbReference type="Proteomes" id="UP000242447">
    <property type="component" value="Chromosome"/>
</dbReference>
<feature type="transmembrane region" description="Helical" evidence="9">
    <location>
        <begin position="91"/>
        <end position="113"/>
    </location>
</feature>
<evidence type="ECO:0000256" key="12">
    <source>
        <dbReference type="SAM" id="MobiDB-lite"/>
    </source>
</evidence>
<evidence type="ECO:0000256" key="10">
    <source>
        <dbReference type="RuleBase" id="RU000594"/>
    </source>
</evidence>
<evidence type="ECO:0000256" key="3">
    <source>
        <dbReference type="ARBA" id="ARBA00022670"/>
    </source>
</evidence>
<dbReference type="InterPro" id="IPR001872">
    <property type="entry name" value="Peptidase_A8"/>
</dbReference>
<keyword evidence="8 9" id="KW-0472">Membrane</keyword>
<dbReference type="EC" id="3.4.23.36" evidence="9"/>
<keyword evidence="2 9" id="KW-1003">Cell membrane</keyword>
<feature type="active site" evidence="9">
    <location>
        <position position="115"/>
    </location>
</feature>
<comment type="subcellular location">
    <subcellularLocation>
        <location evidence="9">Cell membrane</location>
        <topology evidence="9">Multi-pass membrane protein</topology>
    </subcellularLocation>
</comment>
<evidence type="ECO:0000313" key="14">
    <source>
        <dbReference type="Proteomes" id="UP000242447"/>
    </source>
</evidence>
<protein>
    <recommendedName>
        <fullName evidence="9">Lipoprotein signal peptidase</fullName>
        <ecNumber evidence="9">3.4.23.36</ecNumber>
    </recommendedName>
    <alternativeName>
        <fullName evidence="9">Prolipoprotein signal peptidase</fullName>
    </alternativeName>
    <alternativeName>
        <fullName evidence="9">Signal peptidase II</fullName>
        <shortName evidence="9">SPase II</shortName>
    </alternativeName>
</protein>
<sequence length="186" mass="20086">MRLVLWSALWVFVLDQVSKYLVLHRMNLIWHGSIDVLPPFLRLRMAWNQGVNFGLLHGFDLKWVLIAVAVAISGAVLWWMRSGTEPRLARLSAGILVGGALGNVVDRLVYGAVADFLNMSFPGFDNPYAFNVADIAIFVGAVGLVLFSGGKGARKQGVTQPPASSKRAARATPAKATGDKGKGRPS</sequence>
<feature type="transmembrane region" description="Helical" evidence="9">
    <location>
        <begin position="61"/>
        <end position="79"/>
    </location>
</feature>
<dbReference type="HAMAP" id="MF_00161">
    <property type="entry name" value="LspA"/>
    <property type="match status" value="1"/>
</dbReference>
<dbReference type="PROSITE" id="PS00855">
    <property type="entry name" value="SPASE_II"/>
    <property type="match status" value="1"/>
</dbReference>
<accession>A0A1W6P1I9</accession>
<organism evidence="13 14">
    <name type="scientific">Ketogulonicigenium robustum</name>
    <dbReference type="NCBI Taxonomy" id="92947"/>
    <lineage>
        <taxon>Bacteria</taxon>
        <taxon>Pseudomonadati</taxon>
        <taxon>Pseudomonadota</taxon>
        <taxon>Alphaproteobacteria</taxon>
        <taxon>Rhodobacterales</taxon>
        <taxon>Roseobacteraceae</taxon>
        <taxon>Ketogulonicigenium</taxon>
    </lineage>
</organism>
<comment type="catalytic activity">
    <reaction evidence="9 10">
        <text>Release of signal peptides from bacterial membrane prolipoproteins. Hydrolyzes -Xaa-Yaa-Zaa-|-(S,diacylglyceryl)Cys-, in which Xaa is hydrophobic (preferably Leu), and Yaa (Ala or Ser) and Zaa (Gly or Ala) have small, neutral side chains.</text>
        <dbReference type="EC" id="3.4.23.36"/>
    </reaction>
</comment>
<dbReference type="STRING" id="92947.BVG79_02038"/>
<evidence type="ECO:0000256" key="7">
    <source>
        <dbReference type="ARBA" id="ARBA00022989"/>
    </source>
</evidence>
<dbReference type="PANTHER" id="PTHR33695:SF1">
    <property type="entry name" value="LIPOPROTEIN SIGNAL PEPTIDASE"/>
    <property type="match status" value="1"/>
</dbReference>
<feature type="transmembrane region" description="Helical" evidence="9">
    <location>
        <begin position="128"/>
        <end position="147"/>
    </location>
</feature>
<keyword evidence="5 9" id="KW-0064">Aspartyl protease</keyword>
<comment type="similarity">
    <text evidence="1 9 11">Belongs to the peptidase A8 family.</text>
</comment>
<evidence type="ECO:0000313" key="13">
    <source>
        <dbReference type="EMBL" id="ARO15378.1"/>
    </source>
</evidence>
<evidence type="ECO:0000256" key="5">
    <source>
        <dbReference type="ARBA" id="ARBA00022750"/>
    </source>
</evidence>
<gene>
    <name evidence="9 13" type="primary">lspA</name>
    <name evidence="13" type="ORF">BVG79_02038</name>
</gene>
<proteinExistence type="inferred from homology"/>
<dbReference type="EMBL" id="CP019937">
    <property type="protein sequence ID" value="ARO15378.1"/>
    <property type="molecule type" value="Genomic_DNA"/>
</dbReference>
<evidence type="ECO:0000256" key="1">
    <source>
        <dbReference type="ARBA" id="ARBA00006139"/>
    </source>
</evidence>